<dbReference type="GO" id="GO:0012505">
    <property type="term" value="C:endomembrane system"/>
    <property type="evidence" value="ECO:0007669"/>
    <property type="project" value="UniProtKB-SubCell"/>
</dbReference>
<evidence type="ECO:0000256" key="3">
    <source>
        <dbReference type="ARBA" id="ARBA00022475"/>
    </source>
</evidence>
<evidence type="ECO:0000256" key="11">
    <source>
        <dbReference type="ARBA" id="ARBA00025198"/>
    </source>
</evidence>
<dbReference type="EMBL" id="FNPG01000006">
    <property type="protein sequence ID" value="SDX99186.1"/>
    <property type="molecule type" value="Genomic_DNA"/>
</dbReference>
<organism evidence="16 17">
    <name type="scientific">Lachnobacterium bovis DSM 14045</name>
    <dbReference type="NCBI Taxonomy" id="1122142"/>
    <lineage>
        <taxon>Bacteria</taxon>
        <taxon>Bacillati</taxon>
        <taxon>Bacillota</taxon>
        <taxon>Clostridia</taxon>
        <taxon>Lachnospirales</taxon>
        <taxon>Lachnospiraceae</taxon>
        <taxon>Lachnobacterium</taxon>
    </lineage>
</organism>
<evidence type="ECO:0000256" key="15">
    <source>
        <dbReference type="SAM" id="Coils"/>
    </source>
</evidence>
<keyword evidence="5 13" id="KW-0812">Transmembrane</keyword>
<dbReference type="InterPro" id="IPR005864">
    <property type="entry name" value="ATP_synth_F0_bsu_bac"/>
</dbReference>
<dbReference type="GO" id="GO:0005886">
    <property type="term" value="C:plasma membrane"/>
    <property type="evidence" value="ECO:0007669"/>
    <property type="project" value="UniProtKB-SubCell"/>
</dbReference>
<dbReference type="InterPro" id="IPR050059">
    <property type="entry name" value="ATP_synthase_B_chain"/>
</dbReference>
<dbReference type="RefSeq" id="WP_083354405.1">
    <property type="nucleotide sequence ID" value="NZ_FNPG01000006.1"/>
</dbReference>
<keyword evidence="7 13" id="KW-1133">Transmembrane helix</keyword>
<keyword evidence="3 13" id="KW-1003">Cell membrane</keyword>
<evidence type="ECO:0000256" key="12">
    <source>
        <dbReference type="ARBA" id="ARBA00037847"/>
    </source>
</evidence>
<keyword evidence="6 13" id="KW-0375">Hydrogen ion transport</keyword>
<protein>
    <recommendedName>
        <fullName evidence="13">ATP synthase subunit b</fullName>
    </recommendedName>
    <alternativeName>
        <fullName evidence="13">ATP synthase F(0) sector subunit b</fullName>
    </alternativeName>
    <alternativeName>
        <fullName evidence="13">ATPase subunit I</fullName>
    </alternativeName>
    <alternativeName>
        <fullName evidence="13">F-type ATPase subunit b</fullName>
        <shortName evidence="13">F-ATPase subunit b</shortName>
    </alternativeName>
</protein>
<reference evidence="16 17" key="1">
    <citation type="submission" date="2016-10" db="EMBL/GenBank/DDBJ databases">
        <authorList>
            <person name="de Groot N.N."/>
        </authorList>
    </citation>
    <scope>NUCLEOTIDE SEQUENCE [LARGE SCALE GENOMIC DNA]</scope>
    <source>
        <strain evidence="16 17">DSM 14045</strain>
    </source>
</reference>
<keyword evidence="17" id="KW-1185">Reference proteome</keyword>
<comment type="subunit">
    <text evidence="13">F-type ATPases have 2 components, F(1) - the catalytic core - and F(0) - the membrane proton channel. F(1) has five subunits: alpha(3), beta(3), gamma(1), delta(1), epsilon(1). F(0) has three main subunits: a(1), b(2) and c(10-14). The alpha and beta chains form an alternating ring which encloses part of the gamma chain. F(1) is attached to F(0) by a central stalk formed by the gamma and epsilon chains, while a peripheral stalk is formed by the delta and b chains.</text>
</comment>
<dbReference type="Proteomes" id="UP000183918">
    <property type="component" value="Unassembled WGS sequence"/>
</dbReference>
<evidence type="ECO:0000256" key="4">
    <source>
        <dbReference type="ARBA" id="ARBA00022547"/>
    </source>
</evidence>
<dbReference type="Pfam" id="PF00430">
    <property type="entry name" value="ATP-synt_B"/>
    <property type="match status" value="1"/>
</dbReference>
<evidence type="ECO:0000313" key="17">
    <source>
        <dbReference type="Proteomes" id="UP000183918"/>
    </source>
</evidence>
<evidence type="ECO:0000256" key="5">
    <source>
        <dbReference type="ARBA" id="ARBA00022692"/>
    </source>
</evidence>
<dbReference type="PANTHER" id="PTHR33445">
    <property type="entry name" value="ATP SYNTHASE SUBUNIT B', CHLOROPLASTIC"/>
    <property type="match status" value="1"/>
</dbReference>
<comment type="similarity">
    <text evidence="1 13 14">Belongs to the ATPase B chain family.</text>
</comment>
<comment type="function">
    <text evidence="11 13">F(1)F(0) ATP synthase produces ATP from ADP in the presence of a proton or sodium gradient. F-type ATPases consist of two structural domains, F(1) containing the extramembraneous catalytic core and F(0) containing the membrane proton channel, linked together by a central stalk and a peripheral stalk. During catalysis, ATP synthesis in the catalytic domain of F(1) is coupled via a rotary mechanism of the central stalk subunits to proton translocation.</text>
</comment>
<evidence type="ECO:0000256" key="7">
    <source>
        <dbReference type="ARBA" id="ARBA00022989"/>
    </source>
</evidence>
<dbReference type="NCBIfam" id="TIGR01144">
    <property type="entry name" value="ATP_synt_b"/>
    <property type="match status" value="1"/>
</dbReference>
<keyword evidence="8 13" id="KW-0406">Ion transport</keyword>
<feature type="transmembrane region" description="Helical" evidence="13">
    <location>
        <begin position="17"/>
        <end position="40"/>
    </location>
</feature>
<dbReference type="STRING" id="1122142.SAMN02910414_00471"/>
<dbReference type="OrthoDB" id="1766706at2"/>
<evidence type="ECO:0000256" key="1">
    <source>
        <dbReference type="ARBA" id="ARBA00005513"/>
    </source>
</evidence>
<evidence type="ECO:0000256" key="13">
    <source>
        <dbReference type="HAMAP-Rule" id="MF_01398"/>
    </source>
</evidence>
<keyword evidence="9 13" id="KW-0472">Membrane</keyword>
<name>A0A1H3G7C8_9FIRM</name>
<dbReference type="eggNOG" id="COG0711">
    <property type="taxonomic scope" value="Bacteria"/>
</dbReference>
<comment type="subcellular location">
    <subcellularLocation>
        <location evidence="13">Cell membrane</location>
        <topology evidence="13">Single-pass membrane protein</topology>
    </subcellularLocation>
    <subcellularLocation>
        <location evidence="12">Endomembrane system</location>
        <topology evidence="12">Single-pass membrane protein</topology>
    </subcellularLocation>
</comment>
<gene>
    <name evidence="13" type="primary">atpF</name>
    <name evidence="16" type="ORF">SAMN02910414_00471</name>
</gene>
<keyword evidence="10 13" id="KW-0066">ATP synthesis</keyword>
<sequence>MLIAVDYTRLFGLDPQLLFDASTIGLSVLVLSFVMGYLLFDPVKKILKDRSDRIAKDISDAESDKDAAAKLKAEYEAKLKDVDKEAETILAEARQKAIRQEAKIIEGAKEEAFRITKRAQQEAELEKKRAMDEMKQEVIQIASLMASKVVAANIDTSIQNELIDATLREMGDSTWRS</sequence>
<evidence type="ECO:0000256" key="9">
    <source>
        <dbReference type="ARBA" id="ARBA00023136"/>
    </source>
</evidence>
<evidence type="ECO:0000256" key="8">
    <source>
        <dbReference type="ARBA" id="ARBA00023065"/>
    </source>
</evidence>
<evidence type="ECO:0000256" key="2">
    <source>
        <dbReference type="ARBA" id="ARBA00022448"/>
    </source>
</evidence>
<evidence type="ECO:0000256" key="6">
    <source>
        <dbReference type="ARBA" id="ARBA00022781"/>
    </source>
</evidence>
<dbReference type="GO" id="GO:0046933">
    <property type="term" value="F:proton-transporting ATP synthase activity, rotational mechanism"/>
    <property type="evidence" value="ECO:0007669"/>
    <property type="project" value="UniProtKB-UniRule"/>
</dbReference>
<dbReference type="HAMAP" id="MF_01398">
    <property type="entry name" value="ATP_synth_b_bprime"/>
    <property type="match status" value="1"/>
</dbReference>
<evidence type="ECO:0000256" key="10">
    <source>
        <dbReference type="ARBA" id="ARBA00023310"/>
    </source>
</evidence>
<keyword evidence="4 13" id="KW-0138">CF(0)</keyword>
<keyword evidence="2 13" id="KW-0813">Transport</keyword>
<dbReference type="PANTHER" id="PTHR33445:SF1">
    <property type="entry name" value="ATP SYNTHASE SUBUNIT B"/>
    <property type="match status" value="1"/>
</dbReference>
<dbReference type="CDD" id="cd06503">
    <property type="entry name" value="ATP-synt_Fo_b"/>
    <property type="match status" value="1"/>
</dbReference>
<accession>A0A1H3G7C8</accession>
<dbReference type="GO" id="GO:0046961">
    <property type="term" value="F:proton-transporting ATPase activity, rotational mechanism"/>
    <property type="evidence" value="ECO:0007669"/>
    <property type="project" value="TreeGrafter"/>
</dbReference>
<dbReference type="InterPro" id="IPR002146">
    <property type="entry name" value="ATP_synth_b/b'su_bac/chlpt"/>
</dbReference>
<feature type="coiled-coil region" evidence="15">
    <location>
        <begin position="58"/>
        <end position="92"/>
    </location>
</feature>
<keyword evidence="15" id="KW-0175">Coiled coil</keyword>
<evidence type="ECO:0000256" key="14">
    <source>
        <dbReference type="RuleBase" id="RU003848"/>
    </source>
</evidence>
<proteinExistence type="inferred from homology"/>
<dbReference type="AlphaFoldDB" id="A0A1H3G7C8"/>
<evidence type="ECO:0000313" key="16">
    <source>
        <dbReference type="EMBL" id="SDX99186.1"/>
    </source>
</evidence>
<comment type="function">
    <text evidence="13">Component of the F(0) channel, it forms part of the peripheral stalk, linking F(1) to F(0).</text>
</comment>
<dbReference type="GO" id="GO:0045259">
    <property type="term" value="C:proton-transporting ATP synthase complex"/>
    <property type="evidence" value="ECO:0007669"/>
    <property type="project" value="UniProtKB-KW"/>
</dbReference>